<organism evidence="1 2">
    <name type="scientific">Candidatus Accumulibacter phosphatis</name>
    <dbReference type="NCBI Taxonomy" id="327160"/>
    <lineage>
        <taxon>Bacteria</taxon>
        <taxon>Pseudomonadati</taxon>
        <taxon>Pseudomonadota</taxon>
        <taxon>Betaproteobacteria</taxon>
        <taxon>Candidatus Accumulibacter</taxon>
    </lineage>
</organism>
<reference evidence="1 2" key="1">
    <citation type="submission" date="2019-04" db="EMBL/GenBank/DDBJ databases">
        <title>A novel phosphate-accumulating bacterium identified in bioreactor for phosphate removal from wastewater.</title>
        <authorList>
            <person name="Kotlyarov R.Y."/>
            <person name="Beletsky A.V."/>
            <person name="Kallistova A.Y."/>
            <person name="Dorofeev A.G."/>
            <person name="Nikolaev Y.Y."/>
            <person name="Pimenov N.V."/>
            <person name="Ravin N.V."/>
            <person name="Mardanov A.V."/>
        </authorList>
    </citation>
    <scope>NUCLEOTIDE SEQUENCE [LARGE SCALE GENOMIC DNA]</scope>
    <source>
        <strain evidence="1 2">Bin19</strain>
    </source>
</reference>
<evidence type="ECO:0000313" key="2">
    <source>
        <dbReference type="Proteomes" id="UP000306324"/>
    </source>
</evidence>
<name>A0A5S4F1G9_9PROT</name>
<sequence length="66" mass="7290">MALGLKLKNELFGAEKALGARLSICGLQFRLFGFMMPKSHLLGIDLDDTAFNPAAYTRTVQSRESQ</sequence>
<dbReference type="Proteomes" id="UP000306324">
    <property type="component" value="Unassembled WGS sequence"/>
</dbReference>
<protein>
    <submittedName>
        <fullName evidence="1">Putative ABC transporter protein</fullName>
    </submittedName>
</protein>
<evidence type="ECO:0000313" key="1">
    <source>
        <dbReference type="EMBL" id="TMQ74523.1"/>
    </source>
</evidence>
<gene>
    <name evidence="1" type="ORF">ACCUM_0057</name>
</gene>
<accession>A0A5S4F1G9</accession>
<dbReference type="EMBL" id="SWAD01000195">
    <property type="protein sequence ID" value="TMQ74523.1"/>
    <property type="molecule type" value="Genomic_DNA"/>
</dbReference>
<comment type="caution">
    <text evidence="1">The sequence shown here is derived from an EMBL/GenBank/DDBJ whole genome shotgun (WGS) entry which is preliminary data.</text>
</comment>
<proteinExistence type="predicted"/>
<dbReference type="AlphaFoldDB" id="A0A5S4F1G9"/>
<keyword evidence="2" id="KW-1185">Reference proteome</keyword>